<dbReference type="Proteomes" id="UP000290408">
    <property type="component" value="Chromosome"/>
</dbReference>
<evidence type="ECO:0000256" key="1">
    <source>
        <dbReference type="SAM" id="Coils"/>
    </source>
</evidence>
<protein>
    <recommendedName>
        <fullName evidence="4">Antitoxin HicB</fullName>
    </recommendedName>
</protein>
<dbReference type="OrthoDB" id="3731619at2"/>
<feature type="coiled-coil region" evidence="1">
    <location>
        <begin position="79"/>
        <end position="106"/>
    </location>
</feature>
<name>A0A4P6MVX4_9MICO</name>
<sequence length="132" mass="14531">MPAEGVAAVKYTVTAKRWRKGWELHIDGVGVTQVRVLGDAAQQAADYIETLKDTVVAPEDIEITPQLEDAELLEDAAAARAEVRAAEAAQREAARHQREVARRLRDVERLSVSDTATVMKVTRGRVSQLTKI</sequence>
<evidence type="ECO:0000313" key="2">
    <source>
        <dbReference type="EMBL" id="QBF47944.1"/>
    </source>
</evidence>
<evidence type="ECO:0000313" key="3">
    <source>
        <dbReference type="Proteomes" id="UP000290408"/>
    </source>
</evidence>
<accession>A0A4P6MVX4</accession>
<reference evidence="2 3" key="1">
    <citation type="submission" date="2019-02" db="EMBL/GenBank/DDBJ databases">
        <title>Genomic data mining of an Antarctic deep-sea actinobacterium, Janibacterlimosus P3-3-X1.</title>
        <authorList>
            <person name="Liao L."/>
            <person name="Chen B."/>
        </authorList>
    </citation>
    <scope>NUCLEOTIDE SEQUENCE [LARGE SCALE GENOMIC DNA]</scope>
    <source>
        <strain evidence="2 3">P3-3-X1</strain>
    </source>
</reference>
<evidence type="ECO:0008006" key="4">
    <source>
        <dbReference type="Google" id="ProtNLM"/>
    </source>
</evidence>
<dbReference type="EMBL" id="CP036164">
    <property type="protein sequence ID" value="QBF47944.1"/>
    <property type="molecule type" value="Genomic_DNA"/>
</dbReference>
<proteinExistence type="predicted"/>
<organism evidence="2 3">
    <name type="scientific">Janibacter limosus</name>
    <dbReference type="NCBI Taxonomy" id="53458"/>
    <lineage>
        <taxon>Bacteria</taxon>
        <taxon>Bacillati</taxon>
        <taxon>Actinomycetota</taxon>
        <taxon>Actinomycetes</taxon>
        <taxon>Micrococcales</taxon>
        <taxon>Intrasporangiaceae</taxon>
        <taxon>Janibacter</taxon>
    </lineage>
</organism>
<keyword evidence="3" id="KW-1185">Reference proteome</keyword>
<dbReference type="AlphaFoldDB" id="A0A4P6MVX4"/>
<gene>
    <name evidence="2" type="ORF">EXU32_08295</name>
</gene>
<dbReference type="KEGG" id="jli:EXU32_08295"/>
<keyword evidence="1" id="KW-0175">Coiled coil</keyword>